<name>A0ABV8EVJ2_9ACTN</name>
<comment type="caution">
    <text evidence="1">The sequence shown here is derived from an EMBL/GenBank/DDBJ whole genome shotgun (WGS) entry which is preliminary data.</text>
</comment>
<sequence length="99" mass="10685">MRLTRPLFTTALATVVAATAVVVVPSGSAWAAKGTLWINGRRHHNPSGCYTVMGRLSATNRTNTAAILYRGDRCNSRILGALGPEQRNTWEFIGSVSIQ</sequence>
<dbReference type="RefSeq" id="WP_362781226.1">
    <property type="nucleotide sequence ID" value="NZ_JBHSBC010000003.1"/>
</dbReference>
<dbReference type="EMBL" id="JBHSBC010000003">
    <property type="protein sequence ID" value="MFC3979609.1"/>
    <property type="molecule type" value="Genomic_DNA"/>
</dbReference>
<reference evidence="2" key="1">
    <citation type="journal article" date="2019" name="Int. J. Syst. Evol. Microbiol.">
        <title>The Global Catalogue of Microorganisms (GCM) 10K type strain sequencing project: providing services to taxonomists for standard genome sequencing and annotation.</title>
        <authorList>
            <consortium name="The Broad Institute Genomics Platform"/>
            <consortium name="The Broad Institute Genome Sequencing Center for Infectious Disease"/>
            <person name="Wu L."/>
            <person name="Ma J."/>
        </authorList>
    </citation>
    <scope>NUCLEOTIDE SEQUENCE [LARGE SCALE GENOMIC DNA]</scope>
    <source>
        <strain evidence="2">TBRC 7912</strain>
    </source>
</reference>
<evidence type="ECO:0000313" key="1">
    <source>
        <dbReference type="EMBL" id="MFC3979609.1"/>
    </source>
</evidence>
<proteinExistence type="predicted"/>
<accession>A0ABV8EVJ2</accession>
<organism evidence="1 2">
    <name type="scientific">Streptosporangium jomthongense</name>
    <dbReference type="NCBI Taxonomy" id="1193683"/>
    <lineage>
        <taxon>Bacteria</taxon>
        <taxon>Bacillati</taxon>
        <taxon>Actinomycetota</taxon>
        <taxon>Actinomycetes</taxon>
        <taxon>Streptosporangiales</taxon>
        <taxon>Streptosporangiaceae</taxon>
        <taxon>Streptosporangium</taxon>
    </lineage>
</organism>
<gene>
    <name evidence="1" type="ORF">ACFOYY_05740</name>
</gene>
<dbReference type="Proteomes" id="UP001595698">
    <property type="component" value="Unassembled WGS sequence"/>
</dbReference>
<keyword evidence="2" id="KW-1185">Reference proteome</keyword>
<evidence type="ECO:0008006" key="3">
    <source>
        <dbReference type="Google" id="ProtNLM"/>
    </source>
</evidence>
<protein>
    <recommendedName>
        <fullName evidence="3">Secreted protein</fullName>
    </recommendedName>
</protein>
<evidence type="ECO:0000313" key="2">
    <source>
        <dbReference type="Proteomes" id="UP001595698"/>
    </source>
</evidence>